<dbReference type="AlphaFoldDB" id="A0A8K1FJF1"/>
<gene>
    <name evidence="2" type="ORF">Poli38472_005677</name>
</gene>
<dbReference type="OrthoDB" id="102121at2759"/>
<keyword evidence="3" id="KW-1185">Reference proteome</keyword>
<feature type="compositionally biased region" description="Basic and acidic residues" evidence="1">
    <location>
        <begin position="328"/>
        <end position="347"/>
    </location>
</feature>
<evidence type="ECO:0000313" key="3">
    <source>
        <dbReference type="Proteomes" id="UP000794436"/>
    </source>
</evidence>
<sequence length="588" mass="68445">MGTRCGSYALGGQVRCTDDLIDRKFHDTLDEVVALKRILQDFLAEPQPQTACSDSPSPQKCPSPMEERRLEYGNQIFRHIDGLNNLPDASYEPTQEAQESQGHIQISKGSERWLRNSVHFEPNFQARMQHYMTKTARKREQLRSELEDEAKKHVRPKPAINQRSQRMRRGVEHLMAWNDEKTHKLSHLRAEERRREEEEIIGKPQLSRRSKKLMAARDDELARCRVEDRLHLLGLIYEYQQEERLIQQTQGTLGTRPTMAPHSSRLQRGKNITAHDRLFQLANTKRADKTKSVPSPDSQGPVKSKKSSEQAVERLYQIHNEYQKRRHEMAEHQERQQEQERTRTKLSEKSHVLAKTRLSKCNELSAPVNYRQCDCCQVQEEISDDAPTPPRRVVSTSEAASIFDKHVRWREAKEKRCKAEKTRREQEEERKCTFKNPYYHDAWDTMEDIGDTHQLSPRSRKANTSFFDKSVRWAERREQQLEHERKLWDEIKLRECTFQPALSGAASTKARPQSSLQGTSSAKGYFSRTNQATPVTPMLSIDTSDVATEDLLSEELESEYDGVDQPEAPSPPRSIRFFNHGRQMYPCD</sequence>
<name>A0A8K1FJF1_PYTOL</name>
<feature type="region of interest" description="Disordered" evidence="1">
    <location>
        <begin position="557"/>
        <end position="588"/>
    </location>
</feature>
<organism evidence="2 3">
    <name type="scientific">Pythium oligandrum</name>
    <name type="common">Mycoparasitic fungus</name>
    <dbReference type="NCBI Taxonomy" id="41045"/>
    <lineage>
        <taxon>Eukaryota</taxon>
        <taxon>Sar</taxon>
        <taxon>Stramenopiles</taxon>
        <taxon>Oomycota</taxon>
        <taxon>Peronosporomycetes</taxon>
        <taxon>Pythiales</taxon>
        <taxon>Pythiaceae</taxon>
        <taxon>Pythium</taxon>
    </lineage>
</organism>
<accession>A0A8K1FJF1</accession>
<proteinExistence type="predicted"/>
<feature type="region of interest" description="Disordered" evidence="1">
    <location>
        <begin position="326"/>
        <end position="347"/>
    </location>
</feature>
<dbReference type="Proteomes" id="UP000794436">
    <property type="component" value="Unassembled WGS sequence"/>
</dbReference>
<feature type="region of interest" description="Disordered" evidence="1">
    <location>
        <begin position="503"/>
        <end position="529"/>
    </location>
</feature>
<reference evidence="2" key="1">
    <citation type="submission" date="2019-03" db="EMBL/GenBank/DDBJ databases">
        <title>Long read genome sequence of the mycoparasitic Pythium oligandrum ATCC 38472 isolated from sugarbeet rhizosphere.</title>
        <authorList>
            <person name="Gaulin E."/>
        </authorList>
    </citation>
    <scope>NUCLEOTIDE SEQUENCE</scope>
    <source>
        <strain evidence="2">ATCC 38472_TT</strain>
    </source>
</reference>
<protein>
    <submittedName>
        <fullName evidence="2">Uncharacterized protein</fullName>
    </submittedName>
</protein>
<comment type="caution">
    <text evidence="2">The sequence shown here is derived from an EMBL/GenBank/DDBJ whole genome shotgun (WGS) entry which is preliminary data.</text>
</comment>
<evidence type="ECO:0000313" key="2">
    <source>
        <dbReference type="EMBL" id="TMW63059.1"/>
    </source>
</evidence>
<feature type="region of interest" description="Disordered" evidence="1">
    <location>
        <begin position="253"/>
        <end position="310"/>
    </location>
</feature>
<dbReference type="EMBL" id="SPLM01000073">
    <property type="protein sequence ID" value="TMW63059.1"/>
    <property type="molecule type" value="Genomic_DNA"/>
</dbReference>
<evidence type="ECO:0000256" key="1">
    <source>
        <dbReference type="SAM" id="MobiDB-lite"/>
    </source>
</evidence>
<feature type="compositionally biased region" description="Polar residues" evidence="1">
    <location>
        <begin position="510"/>
        <end position="529"/>
    </location>
</feature>